<dbReference type="GeneID" id="92091421"/>
<keyword evidence="2" id="KW-1185">Reference proteome</keyword>
<dbReference type="Proteomes" id="UP001480595">
    <property type="component" value="Unassembled WGS sequence"/>
</dbReference>
<accession>A0ABR1VGF3</accession>
<gene>
    <name evidence="1" type="ORF">PG994_006949</name>
</gene>
<proteinExistence type="predicted"/>
<dbReference type="EMBL" id="JAQQWL010000006">
    <property type="protein sequence ID" value="KAK8070333.1"/>
    <property type="molecule type" value="Genomic_DNA"/>
</dbReference>
<name>A0ABR1VGF3_9PEZI</name>
<evidence type="ECO:0000313" key="1">
    <source>
        <dbReference type="EMBL" id="KAK8070333.1"/>
    </source>
</evidence>
<dbReference type="RefSeq" id="XP_066717627.1">
    <property type="nucleotide sequence ID" value="XM_066858358.1"/>
</dbReference>
<protein>
    <submittedName>
        <fullName evidence="1">Uncharacterized protein</fullName>
    </submittedName>
</protein>
<organism evidence="1 2">
    <name type="scientific">Apiospora phragmitis</name>
    <dbReference type="NCBI Taxonomy" id="2905665"/>
    <lineage>
        <taxon>Eukaryota</taxon>
        <taxon>Fungi</taxon>
        <taxon>Dikarya</taxon>
        <taxon>Ascomycota</taxon>
        <taxon>Pezizomycotina</taxon>
        <taxon>Sordariomycetes</taxon>
        <taxon>Xylariomycetidae</taxon>
        <taxon>Amphisphaeriales</taxon>
        <taxon>Apiosporaceae</taxon>
        <taxon>Apiospora</taxon>
    </lineage>
</organism>
<evidence type="ECO:0000313" key="2">
    <source>
        <dbReference type="Proteomes" id="UP001480595"/>
    </source>
</evidence>
<sequence length="59" mass="6424">MPFACPFGHGCLLSETSPPRGPIAPYAKLAMQNPVLIALAEGRLPEVQPNYDYFAHLVL</sequence>
<comment type="caution">
    <text evidence="1">The sequence shown here is derived from an EMBL/GenBank/DDBJ whole genome shotgun (WGS) entry which is preliminary data.</text>
</comment>
<reference evidence="1 2" key="1">
    <citation type="submission" date="2023-01" db="EMBL/GenBank/DDBJ databases">
        <title>Analysis of 21 Apiospora genomes using comparative genomics revels a genus with tremendous synthesis potential of carbohydrate active enzymes and secondary metabolites.</title>
        <authorList>
            <person name="Sorensen T."/>
        </authorList>
    </citation>
    <scope>NUCLEOTIDE SEQUENCE [LARGE SCALE GENOMIC DNA]</scope>
    <source>
        <strain evidence="1 2">CBS 135458</strain>
    </source>
</reference>